<proteinExistence type="predicted"/>
<evidence type="ECO:0000313" key="2">
    <source>
        <dbReference type="Proteomes" id="UP001319861"/>
    </source>
</evidence>
<reference evidence="1 2" key="1">
    <citation type="journal article" date="2021" name="J. Biosci. Bioeng.">
        <title>Identification and characterization of a chc gene cluster responsible for the aromatization pathway of cyclohexanecarboxylate degradation in Sinomonas cyclohexanicum ATCC 51369.</title>
        <authorList>
            <person name="Yamamoto T."/>
            <person name="Hasegawa Y."/>
            <person name="Lau P.C.K."/>
            <person name="Iwaki H."/>
        </authorList>
    </citation>
    <scope>NUCLEOTIDE SEQUENCE [LARGE SCALE GENOMIC DNA]</scope>
    <source>
        <strain evidence="1 2">ATCC 51369</strain>
    </source>
</reference>
<dbReference type="EMBL" id="AP024525">
    <property type="protein sequence ID" value="BCT75589.1"/>
    <property type="molecule type" value="Genomic_DNA"/>
</dbReference>
<protein>
    <submittedName>
        <fullName evidence="1">Uncharacterized protein</fullName>
    </submittedName>
</protein>
<evidence type="ECO:0000313" key="1">
    <source>
        <dbReference type="EMBL" id="BCT75589.1"/>
    </source>
</evidence>
<gene>
    <name evidence="1" type="ORF">SCMU_14310</name>
</gene>
<name>A0ABM7PTK9_SINCY</name>
<dbReference type="Proteomes" id="UP001319861">
    <property type="component" value="Chromosome"/>
</dbReference>
<keyword evidence="2" id="KW-1185">Reference proteome</keyword>
<accession>A0ABM7PTK9</accession>
<organism evidence="1 2">
    <name type="scientific">Sinomonas cyclohexanicum</name>
    <name type="common">Corynebacterium cyclohexanicum</name>
    <dbReference type="NCBI Taxonomy" id="322009"/>
    <lineage>
        <taxon>Bacteria</taxon>
        <taxon>Bacillati</taxon>
        <taxon>Actinomycetota</taxon>
        <taxon>Actinomycetes</taxon>
        <taxon>Micrococcales</taxon>
        <taxon>Micrococcaceae</taxon>
        <taxon>Sinomonas</taxon>
    </lineage>
</organism>
<sequence>MECGVCGGSEEVTDIPTLEAVNTVQFSFRAAHDHPDWMFNVAQYSAGGAYQGVAVRTNEDVNEQDDDGDEDAG</sequence>